<dbReference type="Proteomes" id="UP000324222">
    <property type="component" value="Unassembled WGS sequence"/>
</dbReference>
<evidence type="ECO:0000313" key="1">
    <source>
        <dbReference type="EMBL" id="MPC26520.1"/>
    </source>
</evidence>
<proteinExistence type="predicted"/>
<comment type="caution">
    <text evidence="1">The sequence shown here is derived from an EMBL/GenBank/DDBJ whole genome shotgun (WGS) entry which is preliminary data.</text>
</comment>
<protein>
    <submittedName>
        <fullName evidence="1">Uncharacterized protein</fullName>
    </submittedName>
</protein>
<reference evidence="1 2" key="1">
    <citation type="submission" date="2019-05" db="EMBL/GenBank/DDBJ databases">
        <title>Another draft genome of Portunus trituberculatus and its Hox gene families provides insights of decapod evolution.</title>
        <authorList>
            <person name="Jeong J.-H."/>
            <person name="Song I."/>
            <person name="Kim S."/>
            <person name="Choi T."/>
            <person name="Kim D."/>
            <person name="Ryu S."/>
            <person name="Kim W."/>
        </authorList>
    </citation>
    <scope>NUCLEOTIDE SEQUENCE [LARGE SCALE GENOMIC DNA]</scope>
    <source>
        <tissue evidence="1">Muscle</tissue>
    </source>
</reference>
<keyword evidence="2" id="KW-1185">Reference proteome</keyword>
<organism evidence="1 2">
    <name type="scientific">Portunus trituberculatus</name>
    <name type="common">Swimming crab</name>
    <name type="synonym">Neptunus trituberculatus</name>
    <dbReference type="NCBI Taxonomy" id="210409"/>
    <lineage>
        <taxon>Eukaryota</taxon>
        <taxon>Metazoa</taxon>
        <taxon>Ecdysozoa</taxon>
        <taxon>Arthropoda</taxon>
        <taxon>Crustacea</taxon>
        <taxon>Multicrustacea</taxon>
        <taxon>Malacostraca</taxon>
        <taxon>Eumalacostraca</taxon>
        <taxon>Eucarida</taxon>
        <taxon>Decapoda</taxon>
        <taxon>Pleocyemata</taxon>
        <taxon>Brachyura</taxon>
        <taxon>Eubrachyura</taxon>
        <taxon>Portunoidea</taxon>
        <taxon>Portunidae</taxon>
        <taxon>Portuninae</taxon>
        <taxon>Portunus</taxon>
    </lineage>
</organism>
<name>A0A5B7DY84_PORTR</name>
<accession>A0A5B7DY84</accession>
<sequence>MGNRHPKTVVAAWEGREVRSSSALLLTAAPQSVSDHSIEWRWCACRVPKESDGVVTVVSEAEECLVNTQDMVVVSGRGDTNEQKPLDVCKTFIVKSARKV</sequence>
<evidence type="ECO:0000313" key="2">
    <source>
        <dbReference type="Proteomes" id="UP000324222"/>
    </source>
</evidence>
<dbReference type="AlphaFoldDB" id="A0A5B7DY84"/>
<dbReference type="EMBL" id="VSRR010001610">
    <property type="protein sequence ID" value="MPC26520.1"/>
    <property type="molecule type" value="Genomic_DNA"/>
</dbReference>
<gene>
    <name evidence="1" type="ORF">E2C01_019662</name>
</gene>